<feature type="chain" id="PRO_5014909303" description="Lipoprotein" evidence="1">
    <location>
        <begin position="23"/>
        <end position="353"/>
    </location>
</feature>
<evidence type="ECO:0000313" key="2">
    <source>
        <dbReference type="EMBL" id="PJJ61226.1"/>
    </source>
</evidence>
<organism evidence="2 3">
    <name type="scientific">Hymenobacter chitinivorans DSM 11115</name>
    <dbReference type="NCBI Taxonomy" id="1121954"/>
    <lineage>
        <taxon>Bacteria</taxon>
        <taxon>Pseudomonadati</taxon>
        <taxon>Bacteroidota</taxon>
        <taxon>Cytophagia</taxon>
        <taxon>Cytophagales</taxon>
        <taxon>Hymenobacteraceae</taxon>
        <taxon>Hymenobacter</taxon>
    </lineage>
</organism>
<evidence type="ECO:0008006" key="4">
    <source>
        <dbReference type="Google" id="ProtNLM"/>
    </source>
</evidence>
<keyword evidence="3" id="KW-1185">Reference proteome</keyword>
<protein>
    <recommendedName>
        <fullName evidence="4">Lipoprotein</fullName>
    </recommendedName>
</protein>
<dbReference type="PROSITE" id="PS51257">
    <property type="entry name" value="PROKAR_LIPOPROTEIN"/>
    <property type="match status" value="1"/>
</dbReference>
<accession>A0A2M9BTF5</accession>
<dbReference type="Proteomes" id="UP000228535">
    <property type="component" value="Unassembled WGS sequence"/>
</dbReference>
<keyword evidence="1" id="KW-0732">Signal</keyword>
<dbReference type="OrthoDB" id="979739at2"/>
<gene>
    <name evidence="2" type="ORF">CLV45_2664</name>
</gene>
<name>A0A2M9BTF5_9BACT</name>
<comment type="caution">
    <text evidence="2">The sequence shown here is derived from an EMBL/GenBank/DDBJ whole genome shotgun (WGS) entry which is preliminary data.</text>
</comment>
<dbReference type="EMBL" id="PGFA01000001">
    <property type="protein sequence ID" value="PJJ61226.1"/>
    <property type="molecule type" value="Genomic_DNA"/>
</dbReference>
<proteinExistence type="predicted"/>
<reference evidence="2 3" key="1">
    <citation type="submission" date="2017-11" db="EMBL/GenBank/DDBJ databases">
        <title>Genomic Encyclopedia of Archaeal and Bacterial Type Strains, Phase II (KMG-II): From Individual Species to Whole Genera.</title>
        <authorList>
            <person name="Goeker M."/>
        </authorList>
    </citation>
    <scope>NUCLEOTIDE SEQUENCE [LARGE SCALE GENOMIC DNA]</scope>
    <source>
        <strain evidence="2 3">DSM 11115</strain>
    </source>
</reference>
<evidence type="ECO:0000256" key="1">
    <source>
        <dbReference type="SAM" id="SignalP"/>
    </source>
</evidence>
<dbReference type="AlphaFoldDB" id="A0A2M9BTF5"/>
<dbReference type="RefSeq" id="WP_100336838.1">
    <property type="nucleotide sequence ID" value="NZ_PGFA01000001.1"/>
</dbReference>
<evidence type="ECO:0000313" key="3">
    <source>
        <dbReference type="Proteomes" id="UP000228535"/>
    </source>
</evidence>
<sequence length="353" mass="37660">MKHLPKLPLLTLLFGILLASCAKENLRGDQALPASQATNGDIVCNNCLDKPLDLIKREDRTGKPVVLGTVEVCATADGLCCRFAAAGGKLTSTKIGLFTSEADMIANYSNPSPTKFYATEHQSTATAEMCIPLADIAAFFPDVPLNGQTLYMTAEAQITGSSGTVGGQSWAGNLTLNGKYPFDRYFTFTFRCDGPPPTSSCLFTQGYWFAKPNVVWPGCTPDNYASCGSVNMGGQSYSRDEARAIFSSSNKNGKTDAKQAFLQGTALQLSLDNNPSLAAILGAMQPGDECYGALAALARINTYFTGKAKQDATSLNNDRTKDATHTQLRADAELISRCLNTHSQICDANAVPL</sequence>
<feature type="signal peptide" evidence="1">
    <location>
        <begin position="1"/>
        <end position="22"/>
    </location>
</feature>